<name>A0A1J4MWG9_9CRYT</name>
<comment type="caution">
    <text evidence="2">The sequence shown here is derived from an EMBL/GenBank/DDBJ whole genome shotgun (WGS) entry which is preliminary data.</text>
</comment>
<feature type="domain" description="RPAP1 C-terminal" evidence="1">
    <location>
        <begin position="107"/>
        <end position="176"/>
    </location>
</feature>
<dbReference type="OrthoDB" id="348201at2759"/>
<dbReference type="VEuPathDB" id="CryptoDB:cand_008790"/>
<dbReference type="PANTHER" id="PTHR21483">
    <property type="entry name" value="RNA POLYMERASE II-ASSOCIATED PROTEIN 1"/>
    <property type="match status" value="1"/>
</dbReference>
<dbReference type="InterPro" id="IPR013929">
    <property type="entry name" value="RPAP1_C"/>
</dbReference>
<accession>A0A1J4MWG9</accession>
<dbReference type="EMBL" id="LRBS01000037">
    <property type="protein sequence ID" value="OII77388.1"/>
    <property type="molecule type" value="Genomic_DNA"/>
</dbReference>
<protein>
    <recommendedName>
        <fullName evidence="1">RPAP1 C-terminal domain-containing protein</fullName>
    </recommendedName>
</protein>
<evidence type="ECO:0000313" key="2">
    <source>
        <dbReference type="EMBL" id="OII77388.1"/>
    </source>
</evidence>
<proteinExistence type="predicted"/>
<dbReference type="Proteomes" id="UP000186804">
    <property type="component" value="Unassembled WGS sequence"/>
</dbReference>
<evidence type="ECO:0000259" key="1">
    <source>
        <dbReference type="Pfam" id="PF08620"/>
    </source>
</evidence>
<organism evidence="2 3">
    <name type="scientific">Cryptosporidium andersoni</name>
    <dbReference type="NCBI Taxonomy" id="117008"/>
    <lineage>
        <taxon>Eukaryota</taxon>
        <taxon>Sar</taxon>
        <taxon>Alveolata</taxon>
        <taxon>Apicomplexa</taxon>
        <taxon>Conoidasida</taxon>
        <taxon>Coccidia</taxon>
        <taxon>Eucoccidiorida</taxon>
        <taxon>Eimeriorina</taxon>
        <taxon>Cryptosporidiidae</taxon>
        <taxon>Cryptosporidium</taxon>
    </lineage>
</organism>
<dbReference type="InterPro" id="IPR039913">
    <property type="entry name" value="RPAP1/Rba50"/>
</dbReference>
<dbReference type="RefSeq" id="XP_067069234.1">
    <property type="nucleotide sequence ID" value="XM_067211119.1"/>
</dbReference>
<sequence length="1245" mass="143320">MQERPNKCSGSFSSCPSKNSIEGGNINFPKLGFPVAFNRREGENSRRKCISFKESKAKEIELDVGKSLIGSLSELKISHIDLLKLRWTNQIEQEEIDKDENKKLHRIRFGFDGSLCNQSCTNIEDNMKYYNGLYHHSAEPDKAGYSLPEILHLCKSSNSAQRCIALRTLVNILKKSRCILNKSEPNISLSNYLVGFSFGFERWFHYITTDLSVHITLLNLLFLDSELSKTCTYSIIALCYLLSNTYDFEQTDICKNNIHEFNKQRYALHWLQYYPSAIEFIYDMDSNLGQMAFYLPNEALSLGLDYFLNKDGRPFWYNSLLREDHIQKYMLPNGSEITLRRDLFQEIYSYHPHNYESNLHQNAVLMRLNCIIKNNKCVIDARIASLRILTTFIRRLCIIDNTCDLASLIETVITKLSEEFSDYIPMTLPIVKGNFKFQCVDEGFLRLWLEYLLFLRIYIESILAIHKDSEAITNHLELLSRQLGTHIIPLVRIYILHGFYILSISSDDDITRMENSTLILLGTVESLRILTCLSFHNYYAEDFDIYLQTFVDFLACYSLPYDNKIYFGIPAYILFQFFSLATCINNNSCIDISNNINNISINYIGGIISNVFDLLHKDFSSSDISCLSYIIISLCRFLGSSYTNISNSNNSALNLIKEIFLGGIAKQGILLSYLKKLISQSRRLGSLLIREKEQKTSAIDFIPSSIDILILTIESGSLSTTLAGPPSIKGLLSSSSHCLTLDIITASTCIREIMMLNPILEDNILLKQDKLINFMIELRNYQKSQIGPFYSLNSEIDIGITEVSSEILNGTYNYKNYMEIVHSGSTEYPWLKISKNSPFGALISSTLLCLFETLLMNSNDITRIGCSLPLEENIYTIACSMLSCRQVSQFMNTINILTASLLESSYKQNLSNKKFLFKLLFGCFSKYFGEHQNLCFEPLLLILSAPLFVSNISKEYVVEIFQITSVVLEAFLIGKVNFDFMLRPLFEYLTWSIVYQDNLFLGINKYSQILGDYYINITNYIEFNISIGGTSLFIWDVPNDDIIAKLIKLVFNSDNCKLIKFETRSVNSIFNPNSVVDQVYIDRVFNSLCETVYRSHIDFSIFCYILLFFISPFNVGPKVQLSLLNNEYILRLLFSSTEEKLLGSICNYIPYIQILKCEKDKQVQRDLIKKIDELITTYSEIYESMTESLIFKLLVIQSLVYSIILEPTENKRMVMIYKTQYLYEQSPDENVRIFLRQIQLELDAC</sequence>
<dbReference type="PANTHER" id="PTHR21483:SF18">
    <property type="entry name" value="RNA POLYMERASE II-ASSOCIATED PROTEIN 1"/>
    <property type="match status" value="1"/>
</dbReference>
<dbReference type="Pfam" id="PF08620">
    <property type="entry name" value="RPAP1_C"/>
    <property type="match status" value="1"/>
</dbReference>
<dbReference type="AlphaFoldDB" id="A0A1J4MWG9"/>
<dbReference type="GeneID" id="92365064"/>
<evidence type="ECO:0000313" key="3">
    <source>
        <dbReference type="Proteomes" id="UP000186804"/>
    </source>
</evidence>
<keyword evidence="3" id="KW-1185">Reference proteome</keyword>
<reference evidence="2 3" key="1">
    <citation type="submission" date="2016-10" db="EMBL/GenBank/DDBJ databases">
        <title>Reductive evolution of mitochondrial metabolism and differential evolution of invasion-related proteins in Cryptosporidium.</title>
        <authorList>
            <person name="Liu S."/>
            <person name="Roellig D.M."/>
            <person name="Guo Y."/>
            <person name="Li N."/>
            <person name="Frace M.A."/>
            <person name="Tang K."/>
            <person name="Zhang L."/>
            <person name="Feng Y."/>
            <person name="Xiao L."/>
        </authorList>
    </citation>
    <scope>NUCLEOTIDE SEQUENCE [LARGE SCALE GENOMIC DNA]</scope>
    <source>
        <strain evidence="2">30847</strain>
    </source>
</reference>
<dbReference type="GO" id="GO:0006366">
    <property type="term" value="P:transcription by RNA polymerase II"/>
    <property type="evidence" value="ECO:0007669"/>
    <property type="project" value="InterPro"/>
</dbReference>
<gene>
    <name evidence="2" type="ORF">cand_008790</name>
</gene>